<keyword evidence="2" id="KW-1185">Reference proteome</keyword>
<gene>
    <name evidence="1" type="ORF">OQ273_06615</name>
</gene>
<proteinExistence type="predicted"/>
<accession>A0A9X3ZGP6</accession>
<dbReference type="InterPro" id="IPR029044">
    <property type="entry name" value="Nucleotide-diphossugar_trans"/>
</dbReference>
<dbReference type="SUPFAM" id="SSF53448">
    <property type="entry name" value="Nucleotide-diphospho-sugar transferases"/>
    <property type="match status" value="1"/>
</dbReference>
<name>A0A9X3ZGP6_9HYPH</name>
<protein>
    <submittedName>
        <fullName evidence="1">Glycosyltransferase family 2 protein</fullName>
    </submittedName>
</protein>
<comment type="caution">
    <text evidence="1">The sequence shown here is derived from an EMBL/GenBank/DDBJ whole genome shotgun (WGS) entry which is preliminary data.</text>
</comment>
<dbReference type="Proteomes" id="UP001151234">
    <property type="component" value="Unassembled WGS sequence"/>
</dbReference>
<dbReference type="AlphaFoldDB" id="A0A9X3ZGP6"/>
<dbReference type="Pfam" id="PF13704">
    <property type="entry name" value="Glyco_tranf_2_4"/>
    <property type="match status" value="1"/>
</dbReference>
<evidence type="ECO:0000313" key="2">
    <source>
        <dbReference type="Proteomes" id="UP001151234"/>
    </source>
</evidence>
<dbReference type="EMBL" id="JAPJZI010000001">
    <property type="protein sequence ID" value="MDA5398244.1"/>
    <property type="molecule type" value="Genomic_DNA"/>
</dbReference>
<dbReference type="RefSeq" id="WP_267989679.1">
    <property type="nucleotide sequence ID" value="NZ_JAPJZI010000001.1"/>
</dbReference>
<reference evidence="1" key="1">
    <citation type="submission" date="2022-11" db="EMBL/GenBank/DDBJ databases">
        <title>Draft genome sequence of Hoeflea poritis E7-10 and Hoeflea prorocentri PM5-8, separated from scleractinian coral Porites lutea and marine dinoflagellate.</title>
        <authorList>
            <person name="Zhang G."/>
            <person name="Wei Q."/>
            <person name="Cai L."/>
        </authorList>
    </citation>
    <scope>NUCLEOTIDE SEQUENCE</scope>
    <source>
        <strain evidence="1">PM5-8</strain>
    </source>
</reference>
<organism evidence="1 2">
    <name type="scientific">Hoeflea prorocentri</name>
    <dbReference type="NCBI Taxonomy" id="1922333"/>
    <lineage>
        <taxon>Bacteria</taxon>
        <taxon>Pseudomonadati</taxon>
        <taxon>Pseudomonadota</taxon>
        <taxon>Alphaproteobacteria</taxon>
        <taxon>Hyphomicrobiales</taxon>
        <taxon>Rhizobiaceae</taxon>
        <taxon>Hoeflea</taxon>
    </lineage>
</organism>
<dbReference type="Gene3D" id="3.90.550.10">
    <property type="entry name" value="Spore Coat Polysaccharide Biosynthesis Protein SpsA, Chain A"/>
    <property type="match status" value="1"/>
</dbReference>
<sequence length="354" mass="40500">MFDLQPPPCVDVANGPIAILAVHNEMLRMESLLAHHRSIGIKHFFVVDNGSTDGTGEFLTQQADVTCLPSSQPFKDYKSLWYNEIANRYAVGRWTLFVDADEQFVYPGWPDKSLAALTDHWNRLGIDALAATLVDLYSHLPFKNIAYEPGTPLLDTCSCFDGDSYYLAGVWSDDNGQHPNFSLKGGVRERLFWPNQDKFKTRFRNAMLSPGMHPYPFRKNLLYRIVRQLLRKIPDPDSPELCKIPLLRWKEGYSIDKGAHRLRGSCRIGEDLCTVLHFKFLQDFEQKVRTAVERKQHHKGSIEYASYKSSLDTLPETVFANARSIRFQGMQDLYKAGLAHISKETSDYLLSMEE</sequence>
<evidence type="ECO:0000313" key="1">
    <source>
        <dbReference type="EMBL" id="MDA5398244.1"/>
    </source>
</evidence>
<dbReference type="CDD" id="cd00761">
    <property type="entry name" value="Glyco_tranf_GTA_type"/>
    <property type="match status" value="1"/>
</dbReference>